<evidence type="ECO:0000313" key="1">
    <source>
        <dbReference type="EMBL" id="GFQ75052.1"/>
    </source>
</evidence>
<protein>
    <submittedName>
        <fullName evidence="1">Uncharacterized protein</fullName>
    </submittedName>
</protein>
<comment type="caution">
    <text evidence="1">The sequence shown here is derived from an EMBL/GenBank/DDBJ whole genome shotgun (WGS) entry which is preliminary data.</text>
</comment>
<reference evidence="1" key="1">
    <citation type="submission" date="2020-07" db="EMBL/GenBank/DDBJ databases">
        <title>Multicomponent nature underlies the extraordinary mechanical properties of spider dragline silk.</title>
        <authorList>
            <person name="Kono N."/>
            <person name="Nakamura H."/>
            <person name="Mori M."/>
            <person name="Yoshida Y."/>
            <person name="Ohtoshi R."/>
            <person name="Malay A.D."/>
            <person name="Moran D.A.P."/>
            <person name="Tomita M."/>
            <person name="Numata K."/>
            <person name="Arakawa K."/>
        </authorList>
    </citation>
    <scope>NUCLEOTIDE SEQUENCE</scope>
</reference>
<dbReference type="Proteomes" id="UP000887116">
    <property type="component" value="Unassembled WGS sequence"/>
</dbReference>
<keyword evidence="2" id="KW-1185">Reference proteome</keyword>
<evidence type="ECO:0000313" key="2">
    <source>
        <dbReference type="Proteomes" id="UP000887116"/>
    </source>
</evidence>
<dbReference type="EMBL" id="BMAO01031441">
    <property type="protein sequence ID" value="GFQ75052.1"/>
    <property type="molecule type" value="Genomic_DNA"/>
</dbReference>
<proteinExistence type="predicted"/>
<sequence>MVKYKSTIFPIKMKLWTNDPVIEVNPFTNTMKPSAYTRSRMPRRASIATTALATDVDFVGRASIESGIAKMQNLLSRVSDRT</sequence>
<gene>
    <name evidence="1" type="primary">AVEN_34081_1</name>
    <name evidence="1" type="ORF">TNCT_472031</name>
</gene>
<dbReference type="OrthoDB" id="10449772at2759"/>
<accession>A0A8X6FAT6</accession>
<organism evidence="1 2">
    <name type="scientific">Trichonephila clavata</name>
    <name type="common">Joro spider</name>
    <name type="synonym">Nephila clavata</name>
    <dbReference type="NCBI Taxonomy" id="2740835"/>
    <lineage>
        <taxon>Eukaryota</taxon>
        <taxon>Metazoa</taxon>
        <taxon>Ecdysozoa</taxon>
        <taxon>Arthropoda</taxon>
        <taxon>Chelicerata</taxon>
        <taxon>Arachnida</taxon>
        <taxon>Araneae</taxon>
        <taxon>Araneomorphae</taxon>
        <taxon>Entelegynae</taxon>
        <taxon>Araneoidea</taxon>
        <taxon>Nephilidae</taxon>
        <taxon>Trichonephila</taxon>
    </lineage>
</organism>
<name>A0A8X6FAT6_TRICU</name>
<dbReference type="AlphaFoldDB" id="A0A8X6FAT6"/>